<gene>
    <name evidence="1" type="ORF">D2962_03235</name>
</gene>
<dbReference type="InterPro" id="IPR029056">
    <property type="entry name" value="Ribokinase-like"/>
</dbReference>
<protein>
    <submittedName>
        <fullName evidence="1">Uncharacterized protein</fullName>
    </submittedName>
</protein>
<dbReference type="EMBL" id="CP033169">
    <property type="protein sequence ID" value="AYO29753.1"/>
    <property type="molecule type" value="Genomic_DNA"/>
</dbReference>
<dbReference type="Gene3D" id="3.40.1190.20">
    <property type="match status" value="1"/>
</dbReference>
<evidence type="ECO:0000313" key="2">
    <source>
        <dbReference type="Proteomes" id="UP000280960"/>
    </source>
</evidence>
<dbReference type="SUPFAM" id="SSF53613">
    <property type="entry name" value="Ribokinase-like"/>
    <property type="match status" value="1"/>
</dbReference>
<dbReference type="Pfam" id="PF25270">
    <property type="entry name" value="Khk"/>
    <property type="match status" value="1"/>
</dbReference>
<accession>A0A3G2R2Q6</accession>
<dbReference type="Proteomes" id="UP000280960">
    <property type="component" value="Chromosome"/>
</dbReference>
<evidence type="ECO:0000313" key="1">
    <source>
        <dbReference type="EMBL" id="AYO29753.1"/>
    </source>
</evidence>
<organism evidence="1 2">
    <name type="scientific">Biomaibacter acetigenes</name>
    <dbReference type="NCBI Taxonomy" id="2316383"/>
    <lineage>
        <taxon>Bacteria</taxon>
        <taxon>Bacillati</taxon>
        <taxon>Bacillota</taxon>
        <taxon>Clostridia</taxon>
        <taxon>Thermosediminibacterales</taxon>
        <taxon>Tepidanaerobacteraceae</taxon>
        <taxon>Biomaibacter</taxon>
    </lineage>
</organism>
<dbReference type="InterPro" id="IPR057621">
    <property type="entry name" value="Khk_prokaryotic"/>
</dbReference>
<proteinExistence type="predicted"/>
<keyword evidence="2" id="KW-1185">Reference proteome</keyword>
<dbReference type="KEGG" id="bacg:D2962_03235"/>
<sequence length="365" mass="40679">MPYTKVEIIESIEQNKNKLGHRKITVGFDGYVDEIVRPVKLKENNETIFFKTIEEFAQKILASAKSACDIEIISQAVKIGGNAPIMANALSTLGVRTFAVGAFGYPEVEDCFKQLDSGIKIYSMANPGYSTAFEFQDGKIMFGKNENLNEVTWDRIKNILGKDLLKKLISDSFILAVTNWSSLYGLNDILKGIISELSGIVSDGGRLSKYVFFDIADPSRRSTDDIVESLNLMAGFKKYFKTVFSFNENEARIINRCFFEDSGDMVKIAENIFDVLKPDLLVIHPNKYALLFDDKNIIKVDDFNVENPVISTGGGDNFNAGFCAGLIMALPPEKCVYIGRACASFYIKNGSSPSLKQLIEYIKNK</sequence>
<dbReference type="AlphaFoldDB" id="A0A3G2R2Q6"/>
<reference evidence="1 2" key="1">
    <citation type="submission" date="2018-10" db="EMBL/GenBank/DDBJ databases">
        <authorList>
            <person name="Zhang X."/>
        </authorList>
    </citation>
    <scope>NUCLEOTIDE SEQUENCE [LARGE SCALE GENOMIC DNA]</scope>
    <source>
        <strain evidence="1 2">SK-G1</strain>
    </source>
</reference>
<name>A0A3G2R2Q6_9FIRM</name>
<dbReference type="RefSeq" id="WP_120767926.1">
    <property type="nucleotide sequence ID" value="NZ_CP033169.1"/>
</dbReference>